<feature type="transmembrane region" description="Helical" evidence="9">
    <location>
        <begin position="122"/>
        <end position="146"/>
    </location>
</feature>
<sequence length="218" mass="24015">MEEAFRSSGKQFAESVLRAPPSHSVETRSTIMLAIKGFHRLASFLSNLGAFCSAMMILFMAGMILLEIVLRFFFGTSTYMSDELVAYAVAASGLLALGYTFKTGGIIRVTLLLGGLKNYPRLRALCELVCIVLTFGAVSLLVYYMYGNVERQFLRGYTSGTMSGMPQWIPTAGALSGLIIFLIQLFSYFLETLLKGYTATDDEVSEILNIEPVVTETR</sequence>
<organism evidence="11 12">
    <name type="scientific">Azospirillum brasilense</name>
    <dbReference type="NCBI Taxonomy" id="192"/>
    <lineage>
        <taxon>Bacteria</taxon>
        <taxon>Pseudomonadati</taxon>
        <taxon>Pseudomonadota</taxon>
        <taxon>Alphaproteobacteria</taxon>
        <taxon>Rhodospirillales</taxon>
        <taxon>Azospirillaceae</taxon>
        <taxon>Azospirillum</taxon>
    </lineage>
</organism>
<name>A0A4D8QNL3_AZOBR</name>
<evidence type="ECO:0000256" key="7">
    <source>
        <dbReference type="ARBA" id="ARBA00023136"/>
    </source>
</evidence>
<gene>
    <name evidence="11" type="ORF">D3868_25765</name>
</gene>
<dbReference type="PANTHER" id="PTHR35011:SF10">
    <property type="entry name" value="TRAP TRANSPORTER SMALL PERMEASE PROTEIN"/>
    <property type="match status" value="1"/>
</dbReference>
<reference evidence="11 12" key="1">
    <citation type="submission" date="2018-09" db="EMBL/GenBank/DDBJ databases">
        <title>Whole genome based analysis of evolution and adaptive divergence in Indian and Brazilian strains of Azospirillum brasilense.</title>
        <authorList>
            <person name="Singh C."/>
            <person name="Tripathi A.K."/>
        </authorList>
    </citation>
    <scope>NUCLEOTIDE SEQUENCE [LARGE SCALE GENOMIC DNA]</scope>
    <source>
        <strain evidence="11 12">MTCC4038</strain>
        <plasmid evidence="11 12">p3</plasmid>
    </source>
</reference>
<evidence type="ECO:0000313" key="11">
    <source>
        <dbReference type="EMBL" id="QCO12468.1"/>
    </source>
</evidence>
<keyword evidence="4 9" id="KW-0997">Cell inner membrane</keyword>
<evidence type="ECO:0000256" key="4">
    <source>
        <dbReference type="ARBA" id="ARBA00022519"/>
    </source>
</evidence>
<evidence type="ECO:0000256" key="1">
    <source>
        <dbReference type="ARBA" id="ARBA00004429"/>
    </source>
</evidence>
<accession>A0A4D8QNL3</accession>
<comment type="subunit">
    <text evidence="9">The complex comprises the extracytoplasmic solute receptor protein and the two transmembrane proteins.</text>
</comment>
<evidence type="ECO:0000313" key="12">
    <source>
        <dbReference type="Proteomes" id="UP000298774"/>
    </source>
</evidence>
<dbReference type="Pfam" id="PF04290">
    <property type="entry name" value="DctQ"/>
    <property type="match status" value="1"/>
</dbReference>
<keyword evidence="7 9" id="KW-0472">Membrane</keyword>
<evidence type="ECO:0000256" key="9">
    <source>
        <dbReference type="RuleBase" id="RU369079"/>
    </source>
</evidence>
<dbReference type="GO" id="GO:0015740">
    <property type="term" value="P:C4-dicarboxylate transport"/>
    <property type="evidence" value="ECO:0007669"/>
    <property type="project" value="TreeGrafter"/>
</dbReference>
<dbReference type="InterPro" id="IPR055348">
    <property type="entry name" value="DctQ"/>
</dbReference>
<keyword evidence="6 9" id="KW-1133">Transmembrane helix</keyword>
<dbReference type="PANTHER" id="PTHR35011">
    <property type="entry name" value="2,3-DIKETO-L-GULONATE TRAP TRANSPORTER SMALL PERMEASE PROTEIN YIAM"/>
    <property type="match status" value="1"/>
</dbReference>
<comment type="function">
    <text evidence="9">Part of the tripartite ATP-independent periplasmic (TRAP) transport system.</text>
</comment>
<evidence type="ECO:0000259" key="10">
    <source>
        <dbReference type="Pfam" id="PF04290"/>
    </source>
</evidence>
<feature type="transmembrane region" description="Helical" evidence="9">
    <location>
        <begin position="166"/>
        <end position="190"/>
    </location>
</feature>
<dbReference type="GO" id="GO:0005886">
    <property type="term" value="C:plasma membrane"/>
    <property type="evidence" value="ECO:0007669"/>
    <property type="project" value="UniProtKB-SubCell"/>
</dbReference>
<proteinExistence type="inferred from homology"/>
<feature type="transmembrane region" description="Helical" evidence="9">
    <location>
        <begin position="84"/>
        <end position="101"/>
    </location>
</feature>
<keyword evidence="11" id="KW-0614">Plasmid</keyword>
<dbReference type="InterPro" id="IPR007387">
    <property type="entry name" value="TRAP_DctQ"/>
</dbReference>
<evidence type="ECO:0000256" key="8">
    <source>
        <dbReference type="ARBA" id="ARBA00038436"/>
    </source>
</evidence>
<protein>
    <recommendedName>
        <fullName evidence="9">TRAP transporter small permease protein</fullName>
    </recommendedName>
</protein>
<dbReference type="Proteomes" id="UP000298774">
    <property type="component" value="Plasmid p3"/>
</dbReference>
<keyword evidence="2 9" id="KW-0813">Transport</keyword>
<comment type="similarity">
    <text evidence="8 9">Belongs to the TRAP transporter small permease family.</text>
</comment>
<evidence type="ECO:0000256" key="5">
    <source>
        <dbReference type="ARBA" id="ARBA00022692"/>
    </source>
</evidence>
<evidence type="ECO:0000256" key="6">
    <source>
        <dbReference type="ARBA" id="ARBA00022989"/>
    </source>
</evidence>
<evidence type="ECO:0000256" key="3">
    <source>
        <dbReference type="ARBA" id="ARBA00022475"/>
    </source>
</evidence>
<comment type="subcellular location">
    <subcellularLocation>
        <location evidence="1 9">Cell inner membrane</location>
        <topology evidence="1 9">Multi-pass membrane protein</topology>
    </subcellularLocation>
</comment>
<feature type="domain" description="Tripartite ATP-independent periplasmic transporters DctQ component" evidence="10">
    <location>
        <begin position="60"/>
        <end position="191"/>
    </location>
</feature>
<keyword evidence="3" id="KW-1003">Cell membrane</keyword>
<evidence type="ECO:0000256" key="2">
    <source>
        <dbReference type="ARBA" id="ARBA00022448"/>
    </source>
</evidence>
<geneLocation type="plasmid" evidence="11 12">
    <name>p3</name>
</geneLocation>
<dbReference type="AlphaFoldDB" id="A0A4D8QNL3"/>
<dbReference type="EMBL" id="CP032342">
    <property type="protein sequence ID" value="QCO12468.1"/>
    <property type="molecule type" value="Genomic_DNA"/>
</dbReference>
<keyword evidence="5 9" id="KW-0812">Transmembrane</keyword>
<feature type="transmembrane region" description="Helical" evidence="9">
    <location>
        <begin position="41"/>
        <end position="64"/>
    </location>
</feature>
<dbReference type="GO" id="GO:0022857">
    <property type="term" value="F:transmembrane transporter activity"/>
    <property type="evidence" value="ECO:0007669"/>
    <property type="project" value="UniProtKB-UniRule"/>
</dbReference>